<proteinExistence type="predicted"/>
<evidence type="ECO:0000313" key="1">
    <source>
        <dbReference type="EMBL" id="CAG8452685.1"/>
    </source>
</evidence>
<dbReference type="EMBL" id="CAJVPU010000505">
    <property type="protein sequence ID" value="CAG8452685.1"/>
    <property type="molecule type" value="Genomic_DNA"/>
</dbReference>
<reference evidence="1" key="1">
    <citation type="submission" date="2021-06" db="EMBL/GenBank/DDBJ databases">
        <authorList>
            <person name="Kallberg Y."/>
            <person name="Tangrot J."/>
            <person name="Rosling A."/>
        </authorList>
    </citation>
    <scope>NUCLEOTIDE SEQUENCE</scope>
    <source>
        <strain evidence="1">IL203A</strain>
    </source>
</reference>
<comment type="caution">
    <text evidence="1">The sequence shown here is derived from an EMBL/GenBank/DDBJ whole genome shotgun (WGS) entry which is preliminary data.</text>
</comment>
<accession>A0ACA9K4V7</accession>
<gene>
    <name evidence="1" type="ORF">DHETER_LOCUS912</name>
</gene>
<sequence>MKFDYIVLVLIIAILNVSLIIASPAVLEKRNVLEKRVCISLICHVLE</sequence>
<dbReference type="Proteomes" id="UP000789702">
    <property type="component" value="Unassembled WGS sequence"/>
</dbReference>
<protein>
    <submittedName>
        <fullName evidence="1">16615_t:CDS:1</fullName>
    </submittedName>
</protein>
<name>A0ACA9K4V7_9GLOM</name>
<organism evidence="1 2">
    <name type="scientific">Dentiscutata heterogama</name>
    <dbReference type="NCBI Taxonomy" id="1316150"/>
    <lineage>
        <taxon>Eukaryota</taxon>
        <taxon>Fungi</taxon>
        <taxon>Fungi incertae sedis</taxon>
        <taxon>Mucoromycota</taxon>
        <taxon>Glomeromycotina</taxon>
        <taxon>Glomeromycetes</taxon>
        <taxon>Diversisporales</taxon>
        <taxon>Gigasporaceae</taxon>
        <taxon>Dentiscutata</taxon>
    </lineage>
</organism>
<evidence type="ECO:0000313" key="2">
    <source>
        <dbReference type="Proteomes" id="UP000789702"/>
    </source>
</evidence>
<keyword evidence="2" id="KW-1185">Reference proteome</keyword>